<evidence type="ECO:0008006" key="4">
    <source>
        <dbReference type="Google" id="ProtNLM"/>
    </source>
</evidence>
<organism evidence="2 3">
    <name type="scientific">Granulicella aggregans</name>
    <dbReference type="NCBI Taxonomy" id="474949"/>
    <lineage>
        <taxon>Bacteria</taxon>
        <taxon>Pseudomonadati</taxon>
        <taxon>Acidobacteriota</taxon>
        <taxon>Terriglobia</taxon>
        <taxon>Terriglobales</taxon>
        <taxon>Acidobacteriaceae</taxon>
        <taxon>Granulicella</taxon>
    </lineage>
</organism>
<feature type="signal peptide" evidence="1">
    <location>
        <begin position="1"/>
        <end position="26"/>
    </location>
</feature>
<sequence length="480" mass="51199">MKPRLSLFPAALLIAQLSMTHTTASAQGGNESRIHSDFRREWLELHPCQQQLVKPCSTFTFGHLAGIGQTLVLGQPLHIAVGSLAPQNGFAPGLAFVEHKDFASERRLTFNADAVASTKLSWRAGTYLTTYKLPQSNRTIGVVMGTPTSKQKSPSVLVSPVFNLYAEATSLNRLYFYGLGQNTLPSGISSFGLTQTIAGASAIIPLNRHGISFTGEVNGRVPQLRPGNDPAVPTIAALYTEASAPGLAQSAAFLQPGVGIQVQPALFNNRLRLHYLANFQYFGAINAPYTFRRWTADIGHEFALNRKVTLIAANPQNGPDSCASVGSACPHISTTINNEGSISLRLLLSGSAANTKNAVPFYFDPTTGGSNIDGNPILASYPDYRFRSPNVVLLRGTAEHSIPKVPLGVYFSADAAKSPLTRSGIDFNGLRTSYSAGLTVHAGGLPLVYLLFAWGGNEGTHTAFSISNTLLGGSPRPSLF</sequence>
<dbReference type="AlphaFoldDB" id="A0A7W7ZG14"/>
<reference evidence="2 3" key="1">
    <citation type="submission" date="2020-08" db="EMBL/GenBank/DDBJ databases">
        <title>Genomic Encyclopedia of Type Strains, Phase IV (KMG-V): Genome sequencing to study the core and pangenomes of soil and plant-associated prokaryotes.</title>
        <authorList>
            <person name="Whitman W."/>
        </authorList>
    </citation>
    <scope>NUCLEOTIDE SEQUENCE [LARGE SCALE GENOMIC DNA]</scope>
    <source>
        <strain evidence="2 3">M8UP14</strain>
    </source>
</reference>
<protein>
    <recommendedName>
        <fullName evidence="4">Porin</fullName>
    </recommendedName>
</protein>
<name>A0A7W7ZG14_9BACT</name>
<keyword evidence="3" id="KW-1185">Reference proteome</keyword>
<dbReference type="EMBL" id="JACHIP010000005">
    <property type="protein sequence ID" value="MBB5059198.1"/>
    <property type="molecule type" value="Genomic_DNA"/>
</dbReference>
<feature type="chain" id="PRO_5031222586" description="Porin" evidence="1">
    <location>
        <begin position="27"/>
        <end position="480"/>
    </location>
</feature>
<evidence type="ECO:0000256" key="1">
    <source>
        <dbReference type="SAM" id="SignalP"/>
    </source>
</evidence>
<dbReference type="RefSeq" id="WP_184220225.1">
    <property type="nucleotide sequence ID" value="NZ_JACHIP010000005.1"/>
</dbReference>
<proteinExistence type="predicted"/>
<dbReference type="Proteomes" id="UP000540989">
    <property type="component" value="Unassembled WGS sequence"/>
</dbReference>
<evidence type="ECO:0000313" key="2">
    <source>
        <dbReference type="EMBL" id="MBB5059198.1"/>
    </source>
</evidence>
<keyword evidence="1" id="KW-0732">Signal</keyword>
<comment type="caution">
    <text evidence="2">The sequence shown here is derived from an EMBL/GenBank/DDBJ whole genome shotgun (WGS) entry which is preliminary data.</text>
</comment>
<evidence type="ECO:0000313" key="3">
    <source>
        <dbReference type="Proteomes" id="UP000540989"/>
    </source>
</evidence>
<gene>
    <name evidence="2" type="ORF">HDF16_003921</name>
</gene>
<accession>A0A7W7ZG14</accession>